<reference evidence="2 3" key="1">
    <citation type="journal article" date="2017" name="Water Res.">
        <title>Discovery and metagenomic analysis of an anammox bacterial enrichment related to Candidatus "Brocadia caroliniensis" in a full-scale glycerol-fed nitritation-denitritation separate centrate treatment process.</title>
        <authorList>
            <person name="Park H."/>
            <person name="Brotto A.C."/>
            <person name="van Loosdrecht M.C."/>
            <person name="Chandran K."/>
        </authorList>
    </citation>
    <scope>NUCLEOTIDE SEQUENCE [LARGE SCALE GENOMIC DNA]</scope>
    <source>
        <strain evidence="2">26THWARD</strain>
    </source>
</reference>
<comment type="caution">
    <text evidence="2">The sequence shown here is derived from an EMBL/GenBank/DDBJ whole genome shotgun (WGS) entry which is preliminary data.</text>
</comment>
<dbReference type="Proteomes" id="UP000189681">
    <property type="component" value="Unassembled WGS sequence"/>
</dbReference>
<organism evidence="2 3">
    <name type="scientific">Candidatus Brocadia carolinensis</name>
    <dbReference type="NCBI Taxonomy" id="1004156"/>
    <lineage>
        <taxon>Bacteria</taxon>
        <taxon>Pseudomonadati</taxon>
        <taxon>Planctomycetota</taxon>
        <taxon>Candidatus Brocadiia</taxon>
        <taxon>Candidatus Brocadiales</taxon>
        <taxon>Candidatus Brocadiaceae</taxon>
        <taxon>Candidatus Brocadia</taxon>
    </lineage>
</organism>
<name>A0A1V4AQC3_9BACT</name>
<dbReference type="AlphaFoldDB" id="A0A1V4AQC3"/>
<evidence type="ECO:0000313" key="3">
    <source>
        <dbReference type="Proteomes" id="UP000189681"/>
    </source>
</evidence>
<sequence>MIKQKKVVSSIALPGLLAIAMLMQGCATPIEIKQASKAQIELIKAVDDAVVNLQTAINQFHNQKEARILEEGRMQIAQQAIAVAISNNGTSTVITADELFKYYNKNIQPYIDYAFDIGLIDLENKILEDKISKETDPLKKGELQMCAQDLDIIKEGFAKKRQRNWNTRKIYNGQSY</sequence>
<evidence type="ECO:0000313" key="2">
    <source>
        <dbReference type="EMBL" id="OOP55302.1"/>
    </source>
</evidence>
<dbReference type="EMBL" id="AYTS01000157">
    <property type="protein sequence ID" value="OOP55302.1"/>
    <property type="molecule type" value="Genomic_DNA"/>
</dbReference>
<evidence type="ECO:0008006" key="4">
    <source>
        <dbReference type="Google" id="ProtNLM"/>
    </source>
</evidence>
<feature type="chain" id="PRO_5010731458" description="Lipoprotein" evidence="1">
    <location>
        <begin position="28"/>
        <end position="176"/>
    </location>
</feature>
<dbReference type="STRING" id="1004156.AYP45_15660"/>
<protein>
    <recommendedName>
        <fullName evidence="4">Lipoprotein</fullName>
    </recommendedName>
</protein>
<dbReference type="PROSITE" id="PS51257">
    <property type="entry name" value="PROKAR_LIPOPROTEIN"/>
    <property type="match status" value="1"/>
</dbReference>
<keyword evidence="1" id="KW-0732">Signal</keyword>
<evidence type="ECO:0000256" key="1">
    <source>
        <dbReference type="SAM" id="SignalP"/>
    </source>
</evidence>
<proteinExistence type="predicted"/>
<gene>
    <name evidence="2" type="ORF">AYP45_15660</name>
</gene>
<accession>A0A1V4AQC3</accession>
<feature type="signal peptide" evidence="1">
    <location>
        <begin position="1"/>
        <end position="27"/>
    </location>
</feature>